<dbReference type="InterPro" id="IPR021634">
    <property type="entry name" value="DUF3240"/>
</dbReference>
<dbReference type="Gene3D" id="3.30.70.120">
    <property type="match status" value="1"/>
</dbReference>
<dbReference type="EMBL" id="CP006912">
    <property type="protein sequence ID" value="AHB47850.1"/>
    <property type="molecule type" value="Genomic_DNA"/>
</dbReference>
<gene>
    <name evidence="1" type="ORF">W911_04655</name>
</gene>
<keyword evidence="2" id="KW-1185">Reference proteome</keyword>
<accession>V5SCT7</accession>
<sequence length="114" mass="12515">MDQLLRKLTLIYPPTVEDHIVDLLVNAEPPLAGFTTWKADGHGQDFSMASVRERVRGRAARGVLAVVLPRSRLGTVLEEIRSRVGTPDLTYWIEPVESIGRLARVDADSAPVAA</sequence>
<dbReference type="HOGENOM" id="CLU_156351_0_0_5"/>
<organism evidence="1 2">
    <name type="scientific">Hyphomicrobium nitrativorans NL23</name>
    <dbReference type="NCBI Taxonomy" id="1029756"/>
    <lineage>
        <taxon>Bacteria</taxon>
        <taxon>Pseudomonadati</taxon>
        <taxon>Pseudomonadota</taxon>
        <taxon>Alphaproteobacteria</taxon>
        <taxon>Hyphomicrobiales</taxon>
        <taxon>Hyphomicrobiaceae</taxon>
        <taxon>Hyphomicrobium</taxon>
    </lineage>
</organism>
<dbReference type="KEGG" id="hni:W911_04655"/>
<evidence type="ECO:0000313" key="1">
    <source>
        <dbReference type="EMBL" id="AHB47850.1"/>
    </source>
</evidence>
<dbReference type="STRING" id="1029756.W911_04655"/>
<dbReference type="Proteomes" id="UP000018542">
    <property type="component" value="Chromosome"/>
</dbReference>
<dbReference type="PATRIC" id="fig|1029756.8.peg.976"/>
<evidence type="ECO:0008006" key="3">
    <source>
        <dbReference type="Google" id="ProtNLM"/>
    </source>
</evidence>
<name>V5SCT7_9HYPH</name>
<dbReference type="InterPro" id="IPR015867">
    <property type="entry name" value="N-reg_PII/ATP_PRibTrfase_C"/>
</dbReference>
<dbReference type="RefSeq" id="WP_023786338.1">
    <property type="nucleotide sequence ID" value="NC_022997.1"/>
</dbReference>
<evidence type="ECO:0000313" key="2">
    <source>
        <dbReference type="Proteomes" id="UP000018542"/>
    </source>
</evidence>
<dbReference type="Pfam" id="PF11582">
    <property type="entry name" value="DUF3240"/>
    <property type="match status" value="1"/>
</dbReference>
<reference evidence="1 2" key="1">
    <citation type="journal article" date="2014" name="Genome Announc.">
        <title>Complete Genome Sequence of Hyphomicrobium nitrativorans Strain NL23, a Denitrifying Bacterium Isolated from Biofilm of a Methanol-Fed Denitrification System Treating Seawater at the Montreal Biodome.</title>
        <authorList>
            <person name="Martineau C."/>
            <person name="Villeneuve C."/>
            <person name="Mauffrey F."/>
            <person name="Villemur R."/>
        </authorList>
    </citation>
    <scope>NUCLEOTIDE SEQUENCE [LARGE SCALE GENOMIC DNA]</scope>
    <source>
        <strain evidence="1">NL23</strain>
    </source>
</reference>
<protein>
    <recommendedName>
        <fullName evidence="3">Nitrogen regulatory protein P-II</fullName>
    </recommendedName>
</protein>
<proteinExistence type="predicted"/>
<dbReference type="AlphaFoldDB" id="V5SCT7"/>
<dbReference type="OrthoDB" id="7619919at2"/>